<protein>
    <submittedName>
        <fullName evidence="3">DUF3298 and DUF4163 domain-containing protein</fullName>
    </submittedName>
</protein>
<gene>
    <name evidence="3" type="ORF">LQV63_22850</name>
</gene>
<dbReference type="Gene3D" id="3.30.565.40">
    <property type="entry name" value="Fervidobacterium nodosum Rt17-B1 like"/>
    <property type="match status" value="1"/>
</dbReference>
<dbReference type="Pfam" id="PF11738">
    <property type="entry name" value="DUF3298"/>
    <property type="match status" value="1"/>
</dbReference>
<name>A0ABS8YP64_9BACL</name>
<accession>A0ABS8YP64</accession>
<dbReference type="Pfam" id="PF13739">
    <property type="entry name" value="PdaC"/>
    <property type="match status" value="1"/>
</dbReference>
<proteinExistence type="predicted"/>
<evidence type="ECO:0000259" key="2">
    <source>
        <dbReference type="Pfam" id="PF13739"/>
    </source>
</evidence>
<dbReference type="InterPro" id="IPR021729">
    <property type="entry name" value="DUF3298"/>
</dbReference>
<dbReference type="InterPro" id="IPR037126">
    <property type="entry name" value="PdaC/RsiV-like_sf"/>
</dbReference>
<dbReference type="Proteomes" id="UP001199916">
    <property type="component" value="Unassembled WGS sequence"/>
</dbReference>
<dbReference type="InterPro" id="IPR025303">
    <property type="entry name" value="PdaC"/>
</dbReference>
<sequence>MLHPLPAQIEPYVIRKPRLEVYVPQVSSSSHPEAAAKMNRAIRDQAVKLIQMTGYEESQDTEVTGTYEIKLNERGLISLVLIVYGYTKGAAHGMTYQRGLTFQTDSGQLITLAQLFEPGVPYVAELSKHVAAQIKQRQIPTFEPFKSIDKNQDFYMTDKALVLFFGLYDLAPYVYGFQYFPISIYDLNDIKAENGVIDALWY</sequence>
<evidence type="ECO:0000313" key="4">
    <source>
        <dbReference type="Proteomes" id="UP001199916"/>
    </source>
</evidence>
<feature type="domain" description="DUF3298" evidence="1">
    <location>
        <begin position="115"/>
        <end position="183"/>
    </location>
</feature>
<reference evidence="3 4" key="1">
    <citation type="submission" date="2021-11" db="EMBL/GenBank/DDBJ databases">
        <title>Draft genome sequence of Paenibacillus profundus YoMME, a new Gram-positive bacteria with exoelectrogenic properties.</title>
        <authorList>
            <person name="Hubenova Y."/>
            <person name="Hubenova E."/>
            <person name="Manasiev Y."/>
            <person name="Peykov S."/>
            <person name="Mitov M."/>
        </authorList>
    </citation>
    <scope>NUCLEOTIDE SEQUENCE [LARGE SCALE GENOMIC DNA]</scope>
    <source>
        <strain evidence="3 4">YoMME</strain>
    </source>
</reference>
<keyword evidence="4" id="KW-1185">Reference proteome</keyword>
<evidence type="ECO:0000313" key="3">
    <source>
        <dbReference type="EMBL" id="MCE5172125.1"/>
    </source>
</evidence>
<dbReference type="RefSeq" id="WP_233698401.1">
    <property type="nucleotide sequence ID" value="NZ_JAJNBZ010000024.1"/>
</dbReference>
<comment type="caution">
    <text evidence="3">The sequence shown here is derived from an EMBL/GenBank/DDBJ whole genome shotgun (WGS) entry which is preliminary data.</text>
</comment>
<organism evidence="3 4">
    <name type="scientific">Paenibacillus profundus</name>
    <dbReference type="NCBI Taxonomy" id="1173085"/>
    <lineage>
        <taxon>Bacteria</taxon>
        <taxon>Bacillati</taxon>
        <taxon>Bacillota</taxon>
        <taxon>Bacilli</taxon>
        <taxon>Bacillales</taxon>
        <taxon>Paenibacillaceae</taxon>
        <taxon>Paenibacillus</taxon>
    </lineage>
</organism>
<evidence type="ECO:0000259" key="1">
    <source>
        <dbReference type="Pfam" id="PF11738"/>
    </source>
</evidence>
<dbReference type="EMBL" id="JAJNBZ010000024">
    <property type="protein sequence ID" value="MCE5172125.1"/>
    <property type="molecule type" value="Genomic_DNA"/>
</dbReference>
<dbReference type="Gene3D" id="3.90.640.20">
    <property type="entry name" value="Heat-shock cognate protein, ATPase"/>
    <property type="match status" value="1"/>
</dbReference>
<feature type="domain" description="Deacetylase PdaC" evidence="2">
    <location>
        <begin position="20"/>
        <end position="95"/>
    </location>
</feature>